<dbReference type="Proteomes" id="UP000235965">
    <property type="component" value="Unassembled WGS sequence"/>
</dbReference>
<protein>
    <submittedName>
        <fullName evidence="12">Nuclear pore complex protein Nup50</fullName>
    </submittedName>
</protein>
<dbReference type="SMART" id="SM00160">
    <property type="entry name" value="RanBD"/>
    <property type="match status" value="1"/>
</dbReference>
<feature type="domain" description="RanBD1" evidence="11">
    <location>
        <begin position="316"/>
        <end position="432"/>
    </location>
</feature>
<dbReference type="InterPro" id="IPR000156">
    <property type="entry name" value="Ran_bind_dom"/>
</dbReference>
<sequence length="437" mass="47962">MFLGCMLFRATALFPFHLHQHHKSSIGVGIINSTTIFVYLAEFGMAKRNATSELNHDNWNEEEAPEEAGTFCKATPDVMKHRIIRSAKRRSGGSTEDQNEAAKSPFATFGGFKAASNNPASTFSFLTKVNKPNDTLNSSVSKNVQTGSTDAASDSKSAEYYSKLKSLNQCVSQWIKSHVDSNPFCILTPIFRDYELYLTEIDGKESKQNLGKEADVTQKRVKSPEKSPEKSPATQGIMTKCDTARSVEGPATESKESKGFTQSSGSSTTTFSFGSAPSSSSNSMAGFTFGSSQPFTFSNVSKPEIKPEESNEEEADEQPFKVEFTPVTEEGAIYSKRCKVFVKKEASFQERGVGMLYLKPVGEKTQLIVRANTSLGNLLVNTLLMASLPVQRMGSNNVMLVCLPTPDTKPPPVPVLFRFKTGADADEAFDKFKEYMK</sequence>
<dbReference type="GO" id="GO:0005643">
    <property type="term" value="C:nuclear pore"/>
    <property type="evidence" value="ECO:0007669"/>
    <property type="project" value="UniProtKB-SubCell"/>
</dbReference>
<feature type="region of interest" description="Disordered" evidence="10">
    <location>
        <begin position="298"/>
        <end position="319"/>
    </location>
</feature>
<dbReference type="OrthoDB" id="10062131at2759"/>
<dbReference type="PANTHER" id="PTHR23138:SF141">
    <property type="entry name" value="NUCLEAR PORE COMPLEX PROTEIN NUP50"/>
    <property type="match status" value="1"/>
</dbReference>
<evidence type="ECO:0000256" key="6">
    <source>
        <dbReference type="ARBA" id="ARBA00022990"/>
    </source>
</evidence>
<keyword evidence="2" id="KW-0813">Transport</keyword>
<comment type="subcellular location">
    <subcellularLocation>
        <location evidence="1">Nucleus</location>
        <location evidence="1">Nuclear pore complex</location>
    </subcellularLocation>
</comment>
<dbReference type="FunCoup" id="A0A2J7R2J2">
    <property type="interactions" value="1360"/>
</dbReference>
<keyword evidence="6" id="KW-0007">Acetylation</keyword>
<keyword evidence="9" id="KW-0539">Nucleus</keyword>
<dbReference type="EMBL" id="NEVH01007828">
    <property type="protein sequence ID" value="PNF35054.1"/>
    <property type="molecule type" value="Genomic_DNA"/>
</dbReference>
<dbReference type="GO" id="GO:0051028">
    <property type="term" value="P:mRNA transport"/>
    <property type="evidence" value="ECO:0007669"/>
    <property type="project" value="UniProtKB-KW"/>
</dbReference>
<organism evidence="12 13">
    <name type="scientific">Cryptotermes secundus</name>
    <dbReference type="NCBI Taxonomy" id="105785"/>
    <lineage>
        <taxon>Eukaryota</taxon>
        <taxon>Metazoa</taxon>
        <taxon>Ecdysozoa</taxon>
        <taxon>Arthropoda</taxon>
        <taxon>Hexapoda</taxon>
        <taxon>Insecta</taxon>
        <taxon>Pterygota</taxon>
        <taxon>Neoptera</taxon>
        <taxon>Polyneoptera</taxon>
        <taxon>Dictyoptera</taxon>
        <taxon>Blattodea</taxon>
        <taxon>Blattoidea</taxon>
        <taxon>Termitoidae</taxon>
        <taxon>Kalotermitidae</taxon>
        <taxon>Cryptotermitinae</taxon>
        <taxon>Cryptotermes</taxon>
    </lineage>
</organism>
<feature type="compositionally biased region" description="Basic and acidic residues" evidence="10">
    <location>
        <begin position="209"/>
        <end position="229"/>
    </location>
</feature>
<dbReference type="Pfam" id="PF08911">
    <property type="entry name" value="NUP50"/>
    <property type="match status" value="1"/>
</dbReference>
<keyword evidence="8" id="KW-0906">Nuclear pore complex</keyword>
<keyword evidence="7" id="KW-0811">Translocation</keyword>
<accession>A0A2J7R2J2</accession>
<keyword evidence="5" id="KW-0653">Protein transport</keyword>
<dbReference type="GO" id="GO:0006606">
    <property type="term" value="P:protein import into nucleus"/>
    <property type="evidence" value="ECO:0007669"/>
    <property type="project" value="TreeGrafter"/>
</dbReference>
<dbReference type="InterPro" id="IPR015007">
    <property type="entry name" value="NUP2/50/61"/>
</dbReference>
<dbReference type="AlphaFoldDB" id="A0A2J7R2J2"/>
<name>A0A2J7R2J2_9NEOP</name>
<dbReference type="Gene3D" id="2.30.29.30">
    <property type="entry name" value="Pleckstrin-homology domain (PH domain)/Phosphotyrosine-binding domain (PTB)"/>
    <property type="match status" value="1"/>
</dbReference>
<evidence type="ECO:0000259" key="11">
    <source>
        <dbReference type="SMART" id="SM00160"/>
    </source>
</evidence>
<feature type="region of interest" description="Disordered" evidence="10">
    <location>
        <begin position="136"/>
        <end position="155"/>
    </location>
</feature>
<keyword evidence="3" id="KW-0677">Repeat</keyword>
<comment type="caution">
    <text evidence="12">The sequence shown here is derived from an EMBL/GenBank/DDBJ whole genome shotgun (WGS) entry which is preliminary data.</text>
</comment>
<evidence type="ECO:0000313" key="13">
    <source>
        <dbReference type="Proteomes" id="UP000235965"/>
    </source>
</evidence>
<dbReference type="InterPro" id="IPR045255">
    <property type="entry name" value="RanBP1-like"/>
</dbReference>
<dbReference type="Pfam" id="PF00638">
    <property type="entry name" value="Ran_BP1"/>
    <property type="match status" value="1"/>
</dbReference>
<evidence type="ECO:0000313" key="12">
    <source>
        <dbReference type="EMBL" id="PNF35054.1"/>
    </source>
</evidence>
<dbReference type="PANTHER" id="PTHR23138">
    <property type="entry name" value="RAN BINDING PROTEIN"/>
    <property type="match status" value="1"/>
</dbReference>
<dbReference type="STRING" id="105785.A0A2J7R2J2"/>
<dbReference type="SUPFAM" id="SSF50729">
    <property type="entry name" value="PH domain-like"/>
    <property type="match status" value="1"/>
</dbReference>
<evidence type="ECO:0000256" key="1">
    <source>
        <dbReference type="ARBA" id="ARBA00004567"/>
    </source>
</evidence>
<keyword evidence="13" id="KW-1185">Reference proteome</keyword>
<feature type="region of interest" description="Disordered" evidence="10">
    <location>
        <begin position="209"/>
        <end position="275"/>
    </location>
</feature>
<dbReference type="InParanoid" id="A0A2J7R2J2"/>
<evidence type="ECO:0000256" key="7">
    <source>
        <dbReference type="ARBA" id="ARBA00023010"/>
    </source>
</evidence>
<keyword evidence="4" id="KW-0509">mRNA transport</keyword>
<evidence type="ECO:0000256" key="8">
    <source>
        <dbReference type="ARBA" id="ARBA00023132"/>
    </source>
</evidence>
<reference evidence="12 13" key="1">
    <citation type="submission" date="2017-12" db="EMBL/GenBank/DDBJ databases">
        <title>Hemimetabolous genomes reveal molecular basis of termite eusociality.</title>
        <authorList>
            <person name="Harrison M.C."/>
            <person name="Jongepier E."/>
            <person name="Robertson H.M."/>
            <person name="Arning N."/>
            <person name="Bitard-Feildel T."/>
            <person name="Chao H."/>
            <person name="Childers C.P."/>
            <person name="Dinh H."/>
            <person name="Doddapaneni H."/>
            <person name="Dugan S."/>
            <person name="Gowin J."/>
            <person name="Greiner C."/>
            <person name="Han Y."/>
            <person name="Hu H."/>
            <person name="Hughes D.S.T."/>
            <person name="Huylmans A.-K."/>
            <person name="Kemena C."/>
            <person name="Kremer L.P.M."/>
            <person name="Lee S.L."/>
            <person name="Lopez-Ezquerra A."/>
            <person name="Mallet L."/>
            <person name="Monroy-Kuhn J.M."/>
            <person name="Moser A."/>
            <person name="Murali S.C."/>
            <person name="Muzny D.M."/>
            <person name="Otani S."/>
            <person name="Piulachs M.-D."/>
            <person name="Poelchau M."/>
            <person name="Qu J."/>
            <person name="Schaub F."/>
            <person name="Wada-Katsumata A."/>
            <person name="Worley K.C."/>
            <person name="Xie Q."/>
            <person name="Ylla G."/>
            <person name="Poulsen M."/>
            <person name="Gibbs R.A."/>
            <person name="Schal C."/>
            <person name="Richards S."/>
            <person name="Belles X."/>
            <person name="Korb J."/>
            <person name="Bornberg-Bauer E."/>
        </authorList>
    </citation>
    <scope>NUCLEOTIDE SEQUENCE [LARGE SCALE GENOMIC DNA]</scope>
    <source>
        <tissue evidence="12">Whole body</tissue>
    </source>
</reference>
<evidence type="ECO:0000256" key="2">
    <source>
        <dbReference type="ARBA" id="ARBA00022448"/>
    </source>
</evidence>
<gene>
    <name evidence="12" type="ORF">B7P43_G09451</name>
</gene>
<dbReference type="InterPro" id="IPR011993">
    <property type="entry name" value="PH-like_dom_sf"/>
</dbReference>
<evidence type="ECO:0000256" key="5">
    <source>
        <dbReference type="ARBA" id="ARBA00022927"/>
    </source>
</evidence>
<evidence type="ECO:0000256" key="3">
    <source>
        <dbReference type="ARBA" id="ARBA00022737"/>
    </source>
</evidence>
<proteinExistence type="predicted"/>
<evidence type="ECO:0000256" key="9">
    <source>
        <dbReference type="ARBA" id="ARBA00023242"/>
    </source>
</evidence>
<evidence type="ECO:0000256" key="10">
    <source>
        <dbReference type="SAM" id="MobiDB-lite"/>
    </source>
</evidence>
<feature type="compositionally biased region" description="Low complexity" evidence="10">
    <location>
        <begin position="259"/>
        <end position="275"/>
    </location>
</feature>
<evidence type="ECO:0000256" key="4">
    <source>
        <dbReference type="ARBA" id="ARBA00022816"/>
    </source>
</evidence>
<dbReference type="CDD" id="cd13170">
    <property type="entry name" value="RanBD_NUP50"/>
    <property type="match status" value="1"/>
</dbReference>